<protein>
    <submittedName>
        <fullName evidence="1">Uncharacterized protein</fullName>
    </submittedName>
</protein>
<reference evidence="1 2" key="1">
    <citation type="journal article" date="2018" name="Front. Plant Sci.">
        <title>Red Clover (Trifolium pratense) and Zigzag Clover (T. medium) - A Picture of Genomic Similarities and Differences.</title>
        <authorList>
            <person name="Dluhosova J."/>
            <person name="Istvanek J."/>
            <person name="Nedelnik J."/>
            <person name="Repkova J."/>
        </authorList>
    </citation>
    <scope>NUCLEOTIDE SEQUENCE [LARGE SCALE GENOMIC DNA]</scope>
    <source>
        <strain evidence="2">cv. 10/8</strain>
        <tissue evidence="1">Leaf</tissue>
    </source>
</reference>
<dbReference type="EMBL" id="LXQA010034230">
    <property type="protein sequence ID" value="MCH97159.1"/>
    <property type="molecule type" value="Genomic_DNA"/>
</dbReference>
<feature type="non-terminal residue" evidence="1">
    <location>
        <position position="1"/>
    </location>
</feature>
<dbReference type="AlphaFoldDB" id="A0A392ND90"/>
<accession>A0A392ND90</accession>
<keyword evidence="2" id="KW-1185">Reference proteome</keyword>
<proteinExistence type="predicted"/>
<organism evidence="1 2">
    <name type="scientific">Trifolium medium</name>
    <dbReference type="NCBI Taxonomy" id="97028"/>
    <lineage>
        <taxon>Eukaryota</taxon>
        <taxon>Viridiplantae</taxon>
        <taxon>Streptophyta</taxon>
        <taxon>Embryophyta</taxon>
        <taxon>Tracheophyta</taxon>
        <taxon>Spermatophyta</taxon>
        <taxon>Magnoliopsida</taxon>
        <taxon>eudicotyledons</taxon>
        <taxon>Gunneridae</taxon>
        <taxon>Pentapetalae</taxon>
        <taxon>rosids</taxon>
        <taxon>fabids</taxon>
        <taxon>Fabales</taxon>
        <taxon>Fabaceae</taxon>
        <taxon>Papilionoideae</taxon>
        <taxon>50 kb inversion clade</taxon>
        <taxon>NPAAA clade</taxon>
        <taxon>Hologalegina</taxon>
        <taxon>IRL clade</taxon>
        <taxon>Trifolieae</taxon>
        <taxon>Trifolium</taxon>
    </lineage>
</organism>
<evidence type="ECO:0000313" key="1">
    <source>
        <dbReference type="EMBL" id="MCH97159.1"/>
    </source>
</evidence>
<comment type="caution">
    <text evidence="1">The sequence shown here is derived from an EMBL/GenBank/DDBJ whole genome shotgun (WGS) entry which is preliminary data.</text>
</comment>
<name>A0A392ND90_9FABA</name>
<dbReference type="Proteomes" id="UP000265520">
    <property type="component" value="Unassembled WGS sequence"/>
</dbReference>
<gene>
    <name evidence="1" type="ORF">A2U01_0018152</name>
</gene>
<evidence type="ECO:0000313" key="2">
    <source>
        <dbReference type="Proteomes" id="UP000265520"/>
    </source>
</evidence>
<sequence>DISTFAKMKTRQDAMVDAIHVDSLVDVMDPLISSAVNDVSPSSAVGGADKEALVVSGARQIAGVFFAACIFDLFESQ</sequence>